<evidence type="ECO:0000256" key="8">
    <source>
        <dbReference type="SAM" id="Phobius"/>
    </source>
</evidence>
<protein>
    <recommendedName>
        <fullName evidence="11">Preprotein translocase subunit SecE</fullName>
    </recommendedName>
</protein>
<dbReference type="AlphaFoldDB" id="U5NBV0"/>
<dbReference type="GO" id="GO:0008320">
    <property type="term" value="F:protein transmembrane transporter activity"/>
    <property type="evidence" value="ECO:0007669"/>
    <property type="project" value="InterPro"/>
</dbReference>
<dbReference type="STRING" id="1403316.PRV_00045"/>
<evidence type="ECO:0000256" key="6">
    <source>
        <dbReference type="ARBA" id="ARBA00023010"/>
    </source>
</evidence>
<accession>U5NBV0</accession>
<dbReference type="KEGG" id="mpv:PRV_00045"/>
<organism evidence="9 10">
    <name type="scientific">Mycoplasma parvum str. Indiana</name>
    <dbReference type="NCBI Taxonomy" id="1403316"/>
    <lineage>
        <taxon>Bacteria</taxon>
        <taxon>Bacillati</taxon>
        <taxon>Mycoplasmatota</taxon>
        <taxon>Mollicutes</taxon>
        <taxon>Mycoplasmataceae</taxon>
        <taxon>Mycoplasma</taxon>
    </lineage>
</organism>
<keyword evidence="2" id="KW-0813">Transport</keyword>
<dbReference type="RefSeq" id="WP_022768667.1">
    <property type="nucleotide sequence ID" value="NC_022575.1"/>
</dbReference>
<evidence type="ECO:0000256" key="1">
    <source>
        <dbReference type="ARBA" id="ARBA00004370"/>
    </source>
</evidence>
<evidence type="ECO:0000256" key="3">
    <source>
        <dbReference type="ARBA" id="ARBA00022692"/>
    </source>
</evidence>
<reference evidence="9 10" key="1">
    <citation type="journal article" date="2013" name="Genome Announc.">
        <title>Genome Sequence of Mycoplasma parvum (Formerly Eperythrozoon parvum), a Diminutive Hemoplasma of the Pig.</title>
        <authorList>
            <person name="do Nascimento N.C."/>
            <person name="Dos Santos A.P."/>
            <person name="Chu Y."/>
            <person name="Guimaraes A.M."/>
            <person name="Pagliaro A."/>
            <person name="Messick J.B."/>
        </authorList>
    </citation>
    <scope>NUCLEOTIDE SEQUENCE [LARGE SCALE GENOMIC DNA]</scope>
    <source>
        <strain evidence="9 10">Indiana</strain>
    </source>
</reference>
<keyword evidence="4" id="KW-0653">Protein transport</keyword>
<sequence length="78" mass="9755">MEEKERTLNEYSWWQVHWYYGKMRAITFIEEFIKNFQRIQWSDKKRVIKETCFVLIITGVLTIFFYLVFLFKNYIIGN</sequence>
<dbReference type="EMBL" id="CP006771">
    <property type="protein sequence ID" value="AGX88800.1"/>
    <property type="molecule type" value="Genomic_DNA"/>
</dbReference>
<dbReference type="HOGENOM" id="CLU_194531_0_0_14"/>
<dbReference type="InterPro" id="IPR005807">
    <property type="entry name" value="SecE_bac"/>
</dbReference>
<proteinExistence type="predicted"/>
<dbReference type="GO" id="GO:0006886">
    <property type="term" value="P:intracellular protein transport"/>
    <property type="evidence" value="ECO:0007669"/>
    <property type="project" value="InterPro"/>
</dbReference>
<evidence type="ECO:0000313" key="10">
    <source>
        <dbReference type="Proteomes" id="UP000017119"/>
    </source>
</evidence>
<evidence type="ECO:0000256" key="7">
    <source>
        <dbReference type="ARBA" id="ARBA00023136"/>
    </source>
</evidence>
<comment type="subcellular location">
    <subcellularLocation>
        <location evidence="1">Membrane</location>
    </subcellularLocation>
</comment>
<keyword evidence="5 8" id="KW-1133">Transmembrane helix</keyword>
<keyword evidence="7 8" id="KW-0472">Membrane</keyword>
<dbReference type="GO" id="GO:0009306">
    <property type="term" value="P:protein secretion"/>
    <property type="evidence" value="ECO:0007669"/>
    <property type="project" value="InterPro"/>
</dbReference>
<dbReference type="PATRIC" id="fig|1403316.3.peg.8"/>
<dbReference type="InterPro" id="IPR038379">
    <property type="entry name" value="SecE_sf"/>
</dbReference>
<dbReference type="Gene3D" id="1.20.5.1030">
    <property type="entry name" value="Preprotein translocase secy subunit"/>
    <property type="match status" value="1"/>
</dbReference>
<dbReference type="Proteomes" id="UP000017119">
    <property type="component" value="Chromosome"/>
</dbReference>
<name>U5NBV0_9MOLU</name>
<evidence type="ECO:0000256" key="2">
    <source>
        <dbReference type="ARBA" id="ARBA00022448"/>
    </source>
</evidence>
<evidence type="ECO:0008006" key="11">
    <source>
        <dbReference type="Google" id="ProtNLM"/>
    </source>
</evidence>
<evidence type="ECO:0000256" key="5">
    <source>
        <dbReference type="ARBA" id="ARBA00022989"/>
    </source>
</evidence>
<dbReference type="GO" id="GO:0006605">
    <property type="term" value="P:protein targeting"/>
    <property type="evidence" value="ECO:0007669"/>
    <property type="project" value="InterPro"/>
</dbReference>
<dbReference type="InterPro" id="IPR001901">
    <property type="entry name" value="Translocase_SecE/Sec61-g"/>
</dbReference>
<keyword evidence="3 8" id="KW-0812">Transmembrane</keyword>
<feature type="transmembrane region" description="Helical" evidence="8">
    <location>
        <begin position="52"/>
        <end position="71"/>
    </location>
</feature>
<evidence type="ECO:0000313" key="9">
    <source>
        <dbReference type="EMBL" id="AGX88800.1"/>
    </source>
</evidence>
<dbReference type="GO" id="GO:0016020">
    <property type="term" value="C:membrane"/>
    <property type="evidence" value="ECO:0007669"/>
    <property type="project" value="UniProtKB-SubCell"/>
</dbReference>
<keyword evidence="10" id="KW-1185">Reference proteome</keyword>
<dbReference type="NCBIfam" id="TIGR00964">
    <property type="entry name" value="secE_bact"/>
    <property type="match status" value="1"/>
</dbReference>
<keyword evidence="6" id="KW-0811">Translocation</keyword>
<dbReference type="Pfam" id="PF00584">
    <property type="entry name" value="SecE"/>
    <property type="match status" value="1"/>
</dbReference>
<dbReference type="OrthoDB" id="399949at2"/>
<gene>
    <name evidence="9" type="ORF">PRV_00045</name>
</gene>
<evidence type="ECO:0000256" key="4">
    <source>
        <dbReference type="ARBA" id="ARBA00022927"/>
    </source>
</evidence>